<keyword evidence="4" id="KW-0804">Transcription</keyword>
<proteinExistence type="inferred from homology"/>
<keyword evidence="3" id="KW-0238">DNA-binding</keyword>
<evidence type="ECO:0000256" key="4">
    <source>
        <dbReference type="ARBA" id="ARBA00023163"/>
    </source>
</evidence>
<dbReference type="PROSITE" id="PS50931">
    <property type="entry name" value="HTH_LYSR"/>
    <property type="match status" value="1"/>
</dbReference>
<dbReference type="AlphaFoldDB" id="A0A1D9M9F7"/>
<dbReference type="PRINTS" id="PR00039">
    <property type="entry name" value="HTHLYSR"/>
</dbReference>
<organism evidence="6 7">
    <name type="scientific">Rhodobacter xanthinilyticus</name>
    <dbReference type="NCBI Taxonomy" id="1850250"/>
    <lineage>
        <taxon>Bacteria</taxon>
        <taxon>Pseudomonadati</taxon>
        <taxon>Pseudomonadota</taxon>
        <taxon>Alphaproteobacteria</taxon>
        <taxon>Rhodobacterales</taxon>
        <taxon>Rhodobacter group</taxon>
        <taxon>Rhodobacter</taxon>
    </lineage>
</organism>
<dbReference type="Pfam" id="PF03466">
    <property type="entry name" value="LysR_substrate"/>
    <property type="match status" value="1"/>
</dbReference>
<dbReference type="Pfam" id="PF00126">
    <property type="entry name" value="HTH_1"/>
    <property type="match status" value="1"/>
</dbReference>
<dbReference type="Proteomes" id="UP000176562">
    <property type="component" value="Chromosome"/>
</dbReference>
<dbReference type="InterPro" id="IPR005119">
    <property type="entry name" value="LysR_subst-bd"/>
</dbReference>
<dbReference type="SUPFAM" id="SSF46785">
    <property type="entry name" value="Winged helix' DNA-binding domain"/>
    <property type="match status" value="1"/>
</dbReference>
<sequence length="290" mass="31158">MIDKLEMFMALAREGHFGRAAAAHGVTQPTLSSAIRALEESLGVQLVLRGARYQGLTPEGQRVLDHARRIVGEARLMQEEMRDARRGVAGHLRIGVIPTALPRIARLTAPYLARNPAARVSLLSRSSAEIRHGLAAQELDAGVTYLGGADPGRFEEIALWTERYRLVEPGTTAEPLTWAEAATRPLCLLTPEMQNRQLIDAHLAEAGAEAAARVESNSTIALLSHLATGDWAAILAEALCEGFALPPGCVAHPLEAPVAAHPVGLVVVQRALHTPSLRALIAQAHRLSER</sequence>
<evidence type="ECO:0000256" key="1">
    <source>
        <dbReference type="ARBA" id="ARBA00009437"/>
    </source>
</evidence>
<keyword evidence="2" id="KW-0805">Transcription regulation</keyword>
<dbReference type="Gene3D" id="1.10.10.10">
    <property type="entry name" value="Winged helix-like DNA-binding domain superfamily/Winged helix DNA-binding domain"/>
    <property type="match status" value="1"/>
</dbReference>
<evidence type="ECO:0000313" key="7">
    <source>
        <dbReference type="Proteomes" id="UP000176562"/>
    </source>
</evidence>
<dbReference type="STRING" id="1850250.LPB142_02710"/>
<evidence type="ECO:0000313" key="6">
    <source>
        <dbReference type="EMBL" id="AOZ68359.1"/>
    </source>
</evidence>
<dbReference type="InterPro" id="IPR036390">
    <property type="entry name" value="WH_DNA-bd_sf"/>
</dbReference>
<dbReference type="Gene3D" id="3.40.190.290">
    <property type="match status" value="1"/>
</dbReference>
<dbReference type="GO" id="GO:0003677">
    <property type="term" value="F:DNA binding"/>
    <property type="evidence" value="ECO:0007669"/>
    <property type="project" value="UniProtKB-KW"/>
</dbReference>
<dbReference type="InterPro" id="IPR050950">
    <property type="entry name" value="HTH-type_LysR_regulators"/>
</dbReference>
<protein>
    <submittedName>
        <fullName evidence="6">LysR family transcriptional regulator</fullName>
    </submittedName>
</protein>
<dbReference type="GO" id="GO:0005829">
    <property type="term" value="C:cytosol"/>
    <property type="evidence" value="ECO:0007669"/>
    <property type="project" value="TreeGrafter"/>
</dbReference>
<evidence type="ECO:0000256" key="2">
    <source>
        <dbReference type="ARBA" id="ARBA00023015"/>
    </source>
</evidence>
<dbReference type="InterPro" id="IPR036388">
    <property type="entry name" value="WH-like_DNA-bd_sf"/>
</dbReference>
<dbReference type="KEGG" id="rhp:LPB142_02710"/>
<dbReference type="GO" id="GO:0003700">
    <property type="term" value="F:DNA-binding transcription factor activity"/>
    <property type="evidence" value="ECO:0007669"/>
    <property type="project" value="InterPro"/>
</dbReference>
<dbReference type="EMBL" id="CP017781">
    <property type="protein sequence ID" value="AOZ68359.1"/>
    <property type="molecule type" value="Genomic_DNA"/>
</dbReference>
<feature type="domain" description="HTH lysR-type" evidence="5">
    <location>
        <begin position="1"/>
        <end position="57"/>
    </location>
</feature>
<gene>
    <name evidence="6" type="ORF">LPB142_02710</name>
</gene>
<dbReference type="CDD" id="cd05466">
    <property type="entry name" value="PBP2_LTTR_substrate"/>
    <property type="match status" value="1"/>
</dbReference>
<evidence type="ECO:0000259" key="5">
    <source>
        <dbReference type="PROSITE" id="PS50931"/>
    </source>
</evidence>
<keyword evidence="7" id="KW-1185">Reference proteome</keyword>
<accession>A0A1D9M9F7</accession>
<dbReference type="SUPFAM" id="SSF53850">
    <property type="entry name" value="Periplasmic binding protein-like II"/>
    <property type="match status" value="1"/>
</dbReference>
<evidence type="ECO:0000256" key="3">
    <source>
        <dbReference type="ARBA" id="ARBA00023125"/>
    </source>
</evidence>
<reference evidence="6 7" key="1">
    <citation type="submission" date="2016-10" db="EMBL/GenBank/DDBJ databases">
        <title>Rhodobacter sp. LPB0142, isolated from sea water.</title>
        <authorList>
            <person name="Kim E."/>
            <person name="Yi H."/>
        </authorList>
    </citation>
    <scope>NUCLEOTIDE SEQUENCE [LARGE SCALE GENOMIC DNA]</scope>
    <source>
        <strain evidence="6 7">LPB0142</strain>
    </source>
</reference>
<dbReference type="PANTHER" id="PTHR30419">
    <property type="entry name" value="HTH-TYPE TRANSCRIPTIONAL REGULATOR YBHD"/>
    <property type="match status" value="1"/>
</dbReference>
<dbReference type="FunFam" id="1.10.10.10:FF:000001">
    <property type="entry name" value="LysR family transcriptional regulator"/>
    <property type="match status" value="1"/>
</dbReference>
<dbReference type="InterPro" id="IPR000847">
    <property type="entry name" value="LysR_HTH_N"/>
</dbReference>
<dbReference type="RefSeq" id="WP_071165438.1">
    <property type="nucleotide sequence ID" value="NZ_CP017781.1"/>
</dbReference>
<comment type="similarity">
    <text evidence="1">Belongs to the LysR transcriptional regulatory family.</text>
</comment>
<dbReference type="PANTHER" id="PTHR30419:SF31">
    <property type="entry name" value="BLR3139 PROTEIN"/>
    <property type="match status" value="1"/>
</dbReference>
<name>A0A1D9M9F7_9RHOB</name>